<evidence type="ECO:0000313" key="3">
    <source>
        <dbReference type="Proteomes" id="UP000602198"/>
    </source>
</evidence>
<accession>A0ABS1M164</accession>
<keyword evidence="3" id="KW-1185">Reference proteome</keyword>
<feature type="domain" description="Dienelactone hydrolase" evidence="1">
    <location>
        <begin position="16"/>
        <end position="244"/>
    </location>
</feature>
<gene>
    <name evidence="2" type="ORF">JK358_07610</name>
</gene>
<dbReference type="InterPro" id="IPR051049">
    <property type="entry name" value="Dienelactone_hydrolase-like"/>
</dbReference>
<proteinExistence type="predicted"/>
<organism evidence="2 3">
    <name type="scientific">Nocardia acididurans</name>
    <dbReference type="NCBI Taxonomy" id="2802282"/>
    <lineage>
        <taxon>Bacteria</taxon>
        <taxon>Bacillati</taxon>
        <taxon>Actinomycetota</taxon>
        <taxon>Actinomycetes</taxon>
        <taxon>Mycobacteriales</taxon>
        <taxon>Nocardiaceae</taxon>
        <taxon>Nocardia</taxon>
    </lineage>
</organism>
<dbReference type="EMBL" id="JAERRJ010000002">
    <property type="protein sequence ID" value="MBL1074261.1"/>
    <property type="molecule type" value="Genomic_DNA"/>
</dbReference>
<keyword evidence="2" id="KW-0378">Hydrolase</keyword>
<dbReference type="Gene3D" id="3.40.50.1820">
    <property type="entry name" value="alpha/beta hydrolase"/>
    <property type="match status" value="1"/>
</dbReference>
<sequence length="255" mass="27566">MNSEMVRISTPGGDADAFVAYPDGGGHFPGVLLYSDAFGPRPVLKTMARELARHGYYVLVPNIYYRHGEAPVVEIPEHVGEDIRGTLIGTLMPFVREHSVERILRDAGAYLEFLAQQPEVRTGTVGVVGYCIGSVLALRTAAAYPERVDAVAGFHPFTLVSDAPDSPHLQVPTLTARVHLGLAETDMTVEQIAVLERAFDAAGVDHTVEVYPGTIHGFTMSDTDAFDSAGLQRHWDRLTGLLEQAQIGVEAGRTG</sequence>
<reference evidence="2 3" key="1">
    <citation type="submission" date="2021-01" db="EMBL/GenBank/DDBJ databases">
        <title>WGS of actinomycetes isolated from Thailand.</title>
        <authorList>
            <person name="Thawai C."/>
        </authorList>
    </citation>
    <scope>NUCLEOTIDE SEQUENCE [LARGE SCALE GENOMIC DNA]</scope>
    <source>
        <strain evidence="2 3">LPG 2</strain>
    </source>
</reference>
<dbReference type="PANTHER" id="PTHR46623">
    <property type="entry name" value="CARBOXYMETHYLENEBUTENOLIDASE-RELATED"/>
    <property type="match status" value="1"/>
</dbReference>
<dbReference type="PANTHER" id="PTHR46623:SF10">
    <property type="entry name" value="CARBOXYMETHYLENEBUTENOLIDASE HOMOLOG"/>
    <property type="match status" value="1"/>
</dbReference>
<dbReference type="GO" id="GO:0016787">
    <property type="term" value="F:hydrolase activity"/>
    <property type="evidence" value="ECO:0007669"/>
    <property type="project" value="UniProtKB-KW"/>
</dbReference>
<dbReference type="RefSeq" id="WP_201945075.1">
    <property type="nucleotide sequence ID" value="NZ_JAERRJ010000002.1"/>
</dbReference>
<dbReference type="Pfam" id="PF01738">
    <property type="entry name" value="DLH"/>
    <property type="match status" value="1"/>
</dbReference>
<comment type="caution">
    <text evidence="2">The sequence shown here is derived from an EMBL/GenBank/DDBJ whole genome shotgun (WGS) entry which is preliminary data.</text>
</comment>
<dbReference type="Proteomes" id="UP000602198">
    <property type="component" value="Unassembled WGS sequence"/>
</dbReference>
<dbReference type="InterPro" id="IPR029058">
    <property type="entry name" value="AB_hydrolase_fold"/>
</dbReference>
<name>A0ABS1M164_9NOCA</name>
<evidence type="ECO:0000313" key="2">
    <source>
        <dbReference type="EMBL" id="MBL1074261.1"/>
    </source>
</evidence>
<evidence type="ECO:0000259" key="1">
    <source>
        <dbReference type="Pfam" id="PF01738"/>
    </source>
</evidence>
<protein>
    <submittedName>
        <fullName evidence="2">Dienelactone hydrolase family protein</fullName>
    </submittedName>
</protein>
<dbReference type="SUPFAM" id="SSF53474">
    <property type="entry name" value="alpha/beta-Hydrolases"/>
    <property type="match status" value="1"/>
</dbReference>
<dbReference type="InterPro" id="IPR002925">
    <property type="entry name" value="Dienelactn_hydro"/>
</dbReference>